<dbReference type="AlphaFoldDB" id="A0AA88TEV0"/>
<keyword evidence="3" id="KW-1185">Reference proteome</keyword>
<evidence type="ECO:0000313" key="2">
    <source>
        <dbReference type="EMBL" id="KAK2874721.1"/>
    </source>
</evidence>
<evidence type="ECO:0000256" key="1">
    <source>
        <dbReference type="SAM" id="MobiDB-lite"/>
    </source>
</evidence>
<dbReference type="Proteomes" id="UP001187343">
    <property type="component" value="Unassembled WGS sequence"/>
</dbReference>
<protein>
    <submittedName>
        <fullName evidence="2">Uncharacterized protein</fullName>
    </submittedName>
</protein>
<feature type="region of interest" description="Disordered" evidence="1">
    <location>
        <begin position="34"/>
        <end position="63"/>
    </location>
</feature>
<sequence length="125" mass="13817">MVWMDKDGTVCLFRRWSFPQGSCAAVIQSVESLPSSAQIKTQAEAPRDGSHTRPGGIHSTALQRDAGLSLTYTSCSITIRPVKRKNMGLNYSQMDALTGPPRQQQRDTKRAAPEPEARRPETSEE</sequence>
<comment type="caution">
    <text evidence="2">The sequence shown here is derived from an EMBL/GenBank/DDBJ whole genome shotgun (WGS) entry which is preliminary data.</text>
</comment>
<gene>
    <name evidence="2" type="ORF">Q8A67_021874</name>
</gene>
<evidence type="ECO:0000313" key="3">
    <source>
        <dbReference type="Proteomes" id="UP001187343"/>
    </source>
</evidence>
<feature type="compositionally biased region" description="Basic and acidic residues" evidence="1">
    <location>
        <begin position="104"/>
        <end position="125"/>
    </location>
</feature>
<name>A0AA88TEV0_9TELE</name>
<dbReference type="EMBL" id="JAUYZG010000021">
    <property type="protein sequence ID" value="KAK2874721.1"/>
    <property type="molecule type" value="Genomic_DNA"/>
</dbReference>
<proteinExistence type="predicted"/>
<organism evidence="2 3">
    <name type="scientific">Cirrhinus molitorella</name>
    <name type="common">mud carp</name>
    <dbReference type="NCBI Taxonomy" id="172907"/>
    <lineage>
        <taxon>Eukaryota</taxon>
        <taxon>Metazoa</taxon>
        <taxon>Chordata</taxon>
        <taxon>Craniata</taxon>
        <taxon>Vertebrata</taxon>
        <taxon>Euteleostomi</taxon>
        <taxon>Actinopterygii</taxon>
        <taxon>Neopterygii</taxon>
        <taxon>Teleostei</taxon>
        <taxon>Ostariophysi</taxon>
        <taxon>Cypriniformes</taxon>
        <taxon>Cyprinidae</taxon>
        <taxon>Labeoninae</taxon>
        <taxon>Labeonini</taxon>
        <taxon>Cirrhinus</taxon>
    </lineage>
</organism>
<feature type="region of interest" description="Disordered" evidence="1">
    <location>
        <begin position="90"/>
        <end position="125"/>
    </location>
</feature>
<accession>A0AA88TEV0</accession>
<reference evidence="2" key="1">
    <citation type="submission" date="2023-08" db="EMBL/GenBank/DDBJ databases">
        <title>Chromosome-level Genome Assembly of mud carp (Cirrhinus molitorella).</title>
        <authorList>
            <person name="Liu H."/>
        </authorList>
    </citation>
    <scope>NUCLEOTIDE SEQUENCE</scope>
    <source>
        <strain evidence="2">Prfri</strain>
        <tissue evidence="2">Muscle</tissue>
    </source>
</reference>